<evidence type="ECO:0000313" key="2">
    <source>
        <dbReference type="WBParaSite" id="jg18631"/>
    </source>
</evidence>
<evidence type="ECO:0000313" key="1">
    <source>
        <dbReference type="Proteomes" id="UP000887574"/>
    </source>
</evidence>
<protein>
    <submittedName>
        <fullName evidence="2">Cleavage/polyadenylation specificity factor A subunit C-terminal domain-containing protein</fullName>
    </submittedName>
</protein>
<sequence>MASLLVDSEVLDKHKTQHIIGVTDQQLYLAADVPSKYVFDEINSLHAEELEVLFCVPFEVDSWCSTQCIDRTSSLAIYHLAEDHIYAFANGYFDSESTISLSVLRISLLSGEYTRFQLASLDGDSYGVVDGKSAAIVGEVN</sequence>
<proteinExistence type="predicted"/>
<dbReference type="AlphaFoldDB" id="A0A915DD69"/>
<organism evidence="1 2">
    <name type="scientific">Ditylenchus dipsaci</name>
    <dbReference type="NCBI Taxonomy" id="166011"/>
    <lineage>
        <taxon>Eukaryota</taxon>
        <taxon>Metazoa</taxon>
        <taxon>Ecdysozoa</taxon>
        <taxon>Nematoda</taxon>
        <taxon>Chromadorea</taxon>
        <taxon>Rhabditida</taxon>
        <taxon>Tylenchina</taxon>
        <taxon>Tylenchomorpha</taxon>
        <taxon>Sphaerularioidea</taxon>
        <taxon>Anguinidae</taxon>
        <taxon>Anguininae</taxon>
        <taxon>Ditylenchus</taxon>
    </lineage>
</organism>
<accession>A0A915DD69</accession>
<reference evidence="2" key="1">
    <citation type="submission" date="2022-11" db="UniProtKB">
        <authorList>
            <consortium name="WormBaseParasite"/>
        </authorList>
    </citation>
    <scope>IDENTIFICATION</scope>
</reference>
<keyword evidence="1" id="KW-1185">Reference proteome</keyword>
<name>A0A915DD69_9BILA</name>
<dbReference type="WBParaSite" id="jg18631">
    <property type="protein sequence ID" value="jg18631"/>
    <property type="gene ID" value="jg18631"/>
</dbReference>
<dbReference type="Proteomes" id="UP000887574">
    <property type="component" value="Unplaced"/>
</dbReference>